<comment type="caution">
    <text evidence="1">The sequence shown here is derived from an EMBL/GenBank/DDBJ whole genome shotgun (WGS) entry which is preliminary data.</text>
</comment>
<sequence>MNVNPNWRTGSIELIAGYTLTDADGGRIDRADDIHFAIEGGFINVQLPDVPHIQIVSAPALRLLTCTATTVG</sequence>
<gene>
    <name evidence="1" type="ORF">F7R91_28875</name>
</gene>
<dbReference type="RefSeq" id="WP_150953197.1">
    <property type="nucleotide sequence ID" value="NZ_VZRB01000024.1"/>
</dbReference>
<evidence type="ECO:0000313" key="1">
    <source>
        <dbReference type="EMBL" id="KAB1142523.1"/>
    </source>
</evidence>
<protein>
    <submittedName>
        <fullName evidence="1">Uncharacterized protein</fullName>
    </submittedName>
</protein>
<evidence type="ECO:0000313" key="2">
    <source>
        <dbReference type="Proteomes" id="UP000442707"/>
    </source>
</evidence>
<dbReference type="Proteomes" id="UP000442707">
    <property type="component" value="Unassembled WGS sequence"/>
</dbReference>
<organism evidence="1 2">
    <name type="scientific">Streptomyces luteolifulvus</name>
    <dbReference type="NCBI Taxonomy" id="2615112"/>
    <lineage>
        <taxon>Bacteria</taxon>
        <taxon>Bacillati</taxon>
        <taxon>Actinomycetota</taxon>
        <taxon>Actinomycetes</taxon>
        <taxon>Kitasatosporales</taxon>
        <taxon>Streptomycetaceae</taxon>
        <taxon>Streptomyces</taxon>
    </lineage>
</organism>
<reference evidence="1 2" key="1">
    <citation type="submission" date="2019-09" db="EMBL/GenBank/DDBJ databases">
        <title>Screening of Novel Bioactive Compounds from Soil-Associated.</title>
        <authorList>
            <person name="Zhao S."/>
        </authorList>
    </citation>
    <scope>NUCLEOTIDE SEQUENCE [LARGE SCALE GENOMIC DNA]</scope>
    <source>
        <strain evidence="1 2">HIT-DPA4</strain>
    </source>
</reference>
<keyword evidence="2" id="KW-1185">Reference proteome</keyword>
<dbReference type="AlphaFoldDB" id="A0A6H9UW21"/>
<name>A0A6H9UW21_9ACTN</name>
<proteinExistence type="predicted"/>
<accession>A0A6H9UW21</accession>
<dbReference type="EMBL" id="VZRB01000024">
    <property type="protein sequence ID" value="KAB1142523.1"/>
    <property type="molecule type" value="Genomic_DNA"/>
</dbReference>